<evidence type="ECO:0000256" key="10">
    <source>
        <dbReference type="SAM" id="Phobius"/>
    </source>
</evidence>
<dbReference type="InterPro" id="IPR039672">
    <property type="entry name" value="MFS_2"/>
</dbReference>
<keyword evidence="12" id="KW-1185">Reference proteome</keyword>
<dbReference type="NCBIfam" id="TIGR00792">
    <property type="entry name" value="gph"/>
    <property type="match status" value="1"/>
</dbReference>
<feature type="transmembrane region" description="Helical" evidence="10">
    <location>
        <begin position="245"/>
        <end position="271"/>
    </location>
</feature>
<name>A0ABW4CZG0_9LACO</name>
<evidence type="ECO:0000256" key="6">
    <source>
        <dbReference type="ARBA" id="ARBA00022847"/>
    </source>
</evidence>
<organism evidence="11 12">
    <name type="scientific">Levilactobacillus lanxiensis</name>
    <dbReference type="NCBI Taxonomy" id="2799568"/>
    <lineage>
        <taxon>Bacteria</taxon>
        <taxon>Bacillati</taxon>
        <taxon>Bacillota</taxon>
        <taxon>Bacilli</taxon>
        <taxon>Lactobacillales</taxon>
        <taxon>Lactobacillaceae</taxon>
        <taxon>Levilactobacillus</taxon>
    </lineage>
</organism>
<evidence type="ECO:0000256" key="7">
    <source>
        <dbReference type="ARBA" id="ARBA00022989"/>
    </source>
</evidence>
<gene>
    <name evidence="11" type="ORF">ACFQ44_03185</name>
</gene>
<feature type="transmembrane region" description="Helical" evidence="10">
    <location>
        <begin position="12"/>
        <end position="35"/>
    </location>
</feature>
<keyword evidence="5 10" id="KW-0812">Transmembrane</keyword>
<dbReference type="EMBL" id="JBHTOD010000002">
    <property type="protein sequence ID" value="MFD1454687.1"/>
    <property type="molecule type" value="Genomic_DNA"/>
</dbReference>
<dbReference type="PANTHER" id="PTHR11328:SF24">
    <property type="entry name" value="MAJOR FACILITATOR SUPERFAMILY (MFS) PROFILE DOMAIN-CONTAINING PROTEIN"/>
    <property type="match status" value="1"/>
</dbReference>
<dbReference type="PANTHER" id="PTHR11328">
    <property type="entry name" value="MAJOR FACILITATOR SUPERFAMILY DOMAIN-CONTAINING PROTEIN"/>
    <property type="match status" value="1"/>
</dbReference>
<evidence type="ECO:0000256" key="1">
    <source>
        <dbReference type="ARBA" id="ARBA00004651"/>
    </source>
</evidence>
<dbReference type="InterPro" id="IPR036259">
    <property type="entry name" value="MFS_trans_sf"/>
</dbReference>
<evidence type="ECO:0000313" key="11">
    <source>
        <dbReference type="EMBL" id="MFD1454687.1"/>
    </source>
</evidence>
<dbReference type="SUPFAM" id="SSF103473">
    <property type="entry name" value="MFS general substrate transporter"/>
    <property type="match status" value="1"/>
</dbReference>
<sequence>MIKQYVSYALGAFGHDAFYATLNTYFAIFVTSALFVGKGSAAEAGIVTSMVVIIRLIEIAFDPMIGGMVDNTNTKMGKFKPWLLAGAIVSSAGLILMFSSLFGLADSNSSMYFMLFGIVFVIMDIFYSFKDISFWSMLPALSVDTKVRNKFGTVGRFGSTLGSQGVIIVVTPLVIYFSQQFSGTHGSTQTRAGWLGFATVIGLVSLLGALATFFGTKETTSLIRENTERTRFRDVFKVIGENDQLMWLGFSYLLFALSYVVTNSLLIYYFRYVIGNAAAYSVIGIVTAILGILSVPLFPIIVSKITRKGVYIGGICMMLVGYILFNLAGSSAIMMYIADAIFFFPYPMIFLAALMTITDSVEYGQWKNGTRNESVTLSVRPLIDKLAGAFSTGIVVLAAVHAGMTGNAKPSDITAHGMFVFHSFIFYMPMILLIVAALIYQFKVTLSEKKHAEIVKELESKLETEKVEEEAEEKAESATED</sequence>
<evidence type="ECO:0000256" key="5">
    <source>
        <dbReference type="ARBA" id="ARBA00022692"/>
    </source>
</evidence>
<dbReference type="InterPro" id="IPR018043">
    <property type="entry name" value="Na/Gal_symport_CS"/>
</dbReference>
<proteinExistence type="predicted"/>
<keyword evidence="8 10" id="KW-0472">Membrane</keyword>
<feature type="transmembrane region" description="Helical" evidence="10">
    <location>
        <begin position="424"/>
        <end position="442"/>
    </location>
</feature>
<keyword evidence="3" id="KW-1003">Cell membrane</keyword>
<keyword evidence="4" id="KW-0762">Sugar transport</keyword>
<feature type="transmembrane region" description="Helical" evidence="10">
    <location>
        <begin position="382"/>
        <end position="404"/>
    </location>
</feature>
<protein>
    <submittedName>
        <fullName evidence="11">Glycoside-pentoside-hexuronide (GPH):cation symporter</fullName>
    </submittedName>
</protein>
<feature type="transmembrane region" description="Helical" evidence="10">
    <location>
        <begin position="192"/>
        <end position="214"/>
    </location>
</feature>
<dbReference type="PROSITE" id="PS00872">
    <property type="entry name" value="NA_GALACTOSIDE_SYMP"/>
    <property type="match status" value="1"/>
</dbReference>
<feature type="transmembrane region" description="Helical" evidence="10">
    <location>
        <begin position="343"/>
        <end position="361"/>
    </location>
</feature>
<evidence type="ECO:0000256" key="2">
    <source>
        <dbReference type="ARBA" id="ARBA00022448"/>
    </source>
</evidence>
<dbReference type="Pfam" id="PF13347">
    <property type="entry name" value="MFS_2"/>
    <property type="match status" value="1"/>
</dbReference>
<feature type="transmembrane region" description="Helical" evidence="10">
    <location>
        <begin position="82"/>
        <end position="105"/>
    </location>
</feature>
<dbReference type="RefSeq" id="WP_203643151.1">
    <property type="nucleotide sequence ID" value="NZ_BOLN01000002.1"/>
</dbReference>
<evidence type="ECO:0000256" key="9">
    <source>
        <dbReference type="SAM" id="MobiDB-lite"/>
    </source>
</evidence>
<evidence type="ECO:0000256" key="4">
    <source>
        <dbReference type="ARBA" id="ARBA00022597"/>
    </source>
</evidence>
<feature type="transmembrane region" description="Helical" evidence="10">
    <location>
        <begin position="157"/>
        <end position="177"/>
    </location>
</feature>
<dbReference type="InterPro" id="IPR001927">
    <property type="entry name" value="Na/Gal_symport"/>
</dbReference>
<dbReference type="Proteomes" id="UP001597189">
    <property type="component" value="Unassembled WGS sequence"/>
</dbReference>
<evidence type="ECO:0000313" key="12">
    <source>
        <dbReference type="Proteomes" id="UP001597189"/>
    </source>
</evidence>
<keyword evidence="2" id="KW-0813">Transport</keyword>
<evidence type="ECO:0000256" key="8">
    <source>
        <dbReference type="ARBA" id="ARBA00023136"/>
    </source>
</evidence>
<feature type="transmembrane region" description="Helical" evidence="10">
    <location>
        <begin position="111"/>
        <end position="129"/>
    </location>
</feature>
<dbReference type="CDD" id="cd17332">
    <property type="entry name" value="MFS_MelB_like"/>
    <property type="match status" value="1"/>
</dbReference>
<feature type="transmembrane region" description="Helical" evidence="10">
    <location>
        <begin position="277"/>
        <end position="298"/>
    </location>
</feature>
<feature type="transmembrane region" description="Helical" evidence="10">
    <location>
        <begin position="310"/>
        <end position="337"/>
    </location>
</feature>
<dbReference type="Gene3D" id="1.20.1250.20">
    <property type="entry name" value="MFS general substrate transporter like domains"/>
    <property type="match status" value="1"/>
</dbReference>
<keyword evidence="7 10" id="KW-1133">Transmembrane helix</keyword>
<accession>A0ABW4CZG0</accession>
<reference evidence="12" key="1">
    <citation type="journal article" date="2019" name="Int. J. Syst. Evol. Microbiol.">
        <title>The Global Catalogue of Microorganisms (GCM) 10K type strain sequencing project: providing services to taxonomists for standard genome sequencing and annotation.</title>
        <authorList>
            <consortium name="The Broad Institute Genomics Platform"/>
            <consortium name="The Broad Institute Genome Sequencing Center for Infectious Disease"/>
            <person name="Wu L."/>
            <person name="Ma J."/>
        </authorList>
    </citation>
    <scope>NUCLEOTIDE SEQUENCE [LARGE SCALE GENOMIC DNA]</scope>
    <source>
        <strain evidence="12">CCM 8979</strain>
    </source>
</reference>
<evidence type="ECO:0000256" key="3">
    <source>
        <dbReference type="ARBA" id="ARBA00022475"/>
    </source>
</evidence>
<comment type="caution">
    <text evidence="11">The sequence shown here is derived from an EMBL/GenBank/DDBJ whole genome shotgun (WGS) entry which is preliminary data.</text>
</comment>
<keyword evidence="6" id="KW-0769">Symport</keyword>
<comment type="subcellular location">
    <subcellularLocation>
        <location evidence="1">Cell membrane</location>
        <topology evidence="1">Multi-pass membrane protein</topology>
    </subcellularLocation>
</comment>
<feature type="region of interest" description="Disordered" evidence="9">
    <location>
        <begin position="461"/>
        <end position="481"/>
    </location>
</feature>
<feature type="transmembrane region" description="Helical" evidence="10">
    <location>
        <begin position="41"/>
        <end position="61"/>
    </location>
</feature>